<dbReference type="AlphaFoldDB" id="A0A4D8Q102"/>
<dbReference type="EMBL" id="CP032328">
    <property type="protein sequence ID" value="QCO00600.1"/>
    <property type="molecule type" value="Genomic_DNA"/>
</dbReference>
<evidence type="ECO:0000256" key="7">
    <source>
        <dbReference type="ARBA" id="ARBA00022840"/>
    </source>
</evidence>
<keyword evidence="6" id="KW-0862">Zinc</keyword>
<reference evidence="11 12" key="1">
    <citation type="submission" date="2018-09" db="EMBL/GenBank/DDBJ databases">
        <title>Whole genome based analysis of evolution and adaptive divergence in Indian and Brazilian strains of Azospirillum brasilense.</title>
        <authorList>
            <person name="Singh C."/>
            <person name="Tripathi A.K."/>
        </authorList>
    </citation>
    <scope>NUCLEOTIDE SEQUENCE [LARGE SCALE GENOMIC DNA]</scope>
    <source>
        <strain evidence="11 12">MTCC4035</strain>
        <plasmid evidence="11 12">p7</plasmid>
    </source>
</reference>
<evidence type="ECO:0000256" key="9">
    <source>
        <dbReference type="ARBA" id="ARBA00039149"/>
    </source>
</evidence>
<dbReference type="PANTHER" id="PTHR42914">
    <property type="entry name" value="7-CYANO-7-DEAZAGUANINE SYNTHASE"/>
    <property type="match status" value="1"/>
</dbReference>
<dbReference type="NCBIfam" id="NF041925">
    <property type="entry name" value="QatC"/>
    <property type="match status" value="1"/>
</dbReference>
<comment type="catalytic activity">
    <reaction evidence="10">
        <text>7-carboxy-7-carbaguanine + NH4(+) + 2 ATP = 7-cyano-7-carbaguanine + 2 AMP + 2 diphosphate + 2 H(+)</text>
        <dbReference type="Rhea" id="RHEA:27982"/>
        <dbReference type="ChEBI" id="CHEBI:15378"/>
        <dbReference type="ChEBI" id="CHEBI:28938"/>
        <dbReference type="ChEBI" id="CHEBI:30616"/>
        <dbReference type="ChEBI" id="CHEBI:33019"/>
        <dbReference type="ChEBI" id="CHEBI:45075"/>
        <dbReference type="ChEBI" id="CHEBI:61036"/>
        <dbReference type="ChEBI" id="CHEBI:456215"/>
        <dbReference type="EC" id="6.3.4.20"/>
    </reaction>
</comment>
<sequence length="372" mass="40982">MAVTAADTFADRGEAPDGWSRDLRLQIPLANPAPWVPLRTLLEEALRFLSGDQWTFEFLRGGPQRPALQRRGNRIRLRGHDGACLFSGGLDSAVGVLDLLAAGRRPVLVSHSYRCDAERQERVWAQLPERVSRFAANANPQSKLGIANDVQMRTRSFNFIAYGVLVAATLAQHRMAVAPVDLFVPENGLIALNPPLTTRRIGALSTRTTHPHFLKLMQRLLDLLEIPVRISNPYALRTKGEMIRGCADHSTLAQVAHDTVSCGKWKRPRKQCGKCVPCLIRRASFHASGMADRTPYDPVSQNLAAVLPMGEAADDLMAMVLAARQLPTANIARWVPLSGPLPMDRAERDALLDVARRGMAEVRAYLTSIGLI</sequence>
<keyword evidence="2" id="KW-0436">Ligase</keyword>
<evidence type="ECO:0000256" key="6">
    <source>
        <dbReference type="ARBA" id="ARBA00022833"/>
    </source>
</evidence>
<evidence type="ECO:0000256" key="2">
    <source>
        <dbReference type="ARBA" id="ARBA00022598"/>
    </source>
</evidence>
<keyword evidence="4" id="KW-0547">Nucleotide-binding</keyword>
<evidence type="ECO:0000256" key="3">
    <source>
        <dbReference type="ARBA" id="ARBA00022723"/>
    </source>
</evidence>
<dbReference type="Gene3D" id="3.40.50.620">
    <property type="entry name" value="HUPs"/>
    <property type="match status" value="1"/>
</dbReference>
<keyword evidence="3" id="KW-0479">Metal-binding</keyword>
<dbReference type="InterPro" id="IPR049676">
    <property type="entry name" value="QatC"/>
</dbReference>
<protein>
    <recommendedName>
        <fullName evidence="9">7-cyano-7-deazaguanine synthase</fullName>
        <ecNumber evidence="9">6.3.4.20</ecNumber>
    </recommendedName>
</protein>
<dbReference type="Pfam" id="PF06508">
    <property type="entry name" value="QueC"/>
    <property type="match status" value="1"/>
</dbReference>
<dbReference type="GO" id="GO:0046872">
    <property type="term" value="F:metal ion binding"/>
    <property type="evidence" value="ECO:0007669"/>
    <property type="project" value="UniProtKB-KW"/>
</dbReference>
<keyword evidence="11" id="KW-0614">Plasmid</keyword>
<keyword evidence="5" id="KW-0671">Queuosine biosynthesis</keyword>
<dbReference type="GO" id="GO:0005524">
    <property type="term" value="F:ATP binding"/>
    <property type="evidence" value="ECO:0007669"/>
    <property type="project" value="UniProtKB-KW"/>
</dbReference>
<keyword evidence="7" id="KW-0067">ATP-binding</keyword>
<evidence type="ECO:0000256" key="8">
    <source>
        <dbReference type="ARBA" id="ARBA00037993"/>
    </source>
</evidence>
<dbReference type="PANTHER" id="PTHR42914:SF1">
    <property type="entry name" value="7-CYANO-7-DEAZAGUANINE SYNTHASE"/>
    <property type="match status" value="1"/>
</dbReference>
<evidence type="ECO:0000256" key="4">
    <source>
        <dbReference type="ARBA" id="ARBA00022741"/>
    </source>
</evidence>
<geneLocation type="plasmid" evidence="11 12">
    <name>p7</name>
</geneLocation>
<organism evidence="11 12">
    <name type="scientific">Azospirillum argentinense</name>
    <dbReference type="NCBI Taxonomy" id="2970906"/>
    <lineage>
        <taxon>Bacteria</taxon>
        <taxon>Pseudomonadati</taxon>
        <taxon>Pseudomonadota</taxon>
        <taxon>Alphaproteobacteria</taxon>
        <taxon>Rhodospirillales</taxon>
        <taxon>Azospirillaceae</taxon>
        <taxon>Azospirillum</taxon>
    </lineage>
</organism>
<dbReference type="Proteomes" id="UP000298595">
    <property type="component" value="Plasmid p7"/>
</dbReference>
<dbReference type="SUPFAM" id="SSF52402">
    <property type="entry name" value="Adenine nucleotide alpha hydrolases-like"/>
    <property type="match status" value="1"/>
</dbReference>
<comment type="pathway">
    <text evidence="1">Purine metabolism; 7-cyano-7-deazaguanine biosynthesis.</text>
</comment>
<evidence type="ECO:0000256" key="10">
    <source>
        <dbReference type="ARBA" id="ARBA00047890"/>
    </source>
</evidence>
<evidence type="ECO:0000313" key="12">
    <source>
        <dbReference type="Proteomes" id="UP000298595"/>
    </source>
</evidence>
<proteinExistence type="inferred from homology"/>
<dbReference type="InterPro" id="IPR018317">
    <property type="entry name" value="QueC"/>
</dbReference>
<dbReference type="InterPro" id="IPR014729">
    <property type="entry name" value="Rossmann-like_a/b/a_fold"/>
</dbReference>
<evidence type="ECO:0000313" key="11">
    <source>
        <dbReference type="EMBL" id="QCO00600.1"/>
    </source>
</evidence>
<accession>A0A4D8Q102</accession>
<dbReference type="KEGG" id="aare:D3093_35395"/>
<dbReference type="GO" id="GO:0016874">
    <property type="term" value="F:ligase activity"/>
    <property type="evidence" value="ECO:0007669"/>
    <property type="project" value="UniProtKB-KW"/>
</dbReference>
<gene>
    <name evidence="11" type="ORF">D3093_35395</name>
</gene>
<name>A0A4D8Q102_9PROT</name>
<dbReference type="GO" id="GO:0008616">
    <property type="term" value="P:tRNA queuosine(34) biosynthetic process"/>
    <property type="evidence" value="ECO:0007669"/>
    <property type="project" value="UniProtKB-KW"/>
</dbReference>
<comment type="similarity">
    <text evidence="8">Belongs to the QueC family.</text>
</comment>
<evidence type="ECO:0000256" key="5">
    <source>
        <dbReference type="ARBA" id="ARBA00022785"/>
    </source>
</evidence>
<dbReference type="EC" id="6.3.4.20" evidence="9"/>
<evidence type="ECO:0000256" key="1">
    <source>
        <dbReference type="ARBA" id="ARBA00005061"/>
    </source>
</evidence>